<dbReference type="GO" id="GO:0010945">
    <property type="term" value="F:coenzyme A diphosphatase activity"/>
    <property type="evidence" value="ECO:0007669"/>
    <property type="project" value="InterPro"/>
</dbReference>
<evidence type="ECO:0000256" key="1">
    <source>
        <dbReference type="ARBA" id="ARBA00001936"/>
    </source>
</evidence>
<dbReference type="OMA" id="SEWEAGM"/>
<dbReference type="EMBL" id="FO082049">
    <property type="protein sequence ID" value="CCE83679.1"/>
    <property type="molecule type" value="Genomic_DNA"/>
</dbReference>
<keyword evidence="3" id="KW-0479">Metal-binding</keyword>
<dbReference type="CDD" id="cd03426">
    <property type="entry name" value="NUDIX_CoAse_Nudt7"/>
    <property type="match status" value="1"/>
</dbReference>
<dbReference type="GO" id="GO:0046872">
    <property type="term" value="F:metal ion binding"/>
    <property type="evidence" value="ECO:0007669"/>
    <property type="project" value="UniProtKB-KW"/>
</dbReference>
<dbReference type="HOGENOM" id="CLU_040940_1_0_1"/>
<evidence type="ECO:0000259" key="8">
    <source>
        <dbReference type="PROSITE" id="PS51462"/>
    </source>
</evidence>
<evidence type="ECO:0000313" key="9">
    <source>
        <dbReference type="EMBL" id="CCE83679.1"/>
    </source>
</evidence>
<sequence>MMMTSEDRLLGNIKKYAARNYQNEAHSIWHRLPIARRSAVFILLFLGSAGELRVVLTKRSSKLRNFPGHVSFPGGKADDGLESEWQVSRREMEEEIGLDSNNETLLKNHGISIEHINALPCFLSRTFSAVRPCVGFMRFSNENEVLSSLKLKLNPGESSSIFSCPLRDFLYPATKEPAREALERVSHRIKWGGIPWSLRSYTFPYLNENEASWLNAIQDTSATESETSESETEDSSVSEKVSKKNKLSSWGRLGSRRDSETSEKIYDVWGLTANILHELACIVYLPENQKLNTEIGEEELIYSIWKFGNQMRQKDRSPEEVKLINSNASSDFGFGDILPRSEFLRLKQVYK</sequence>
<reference evidence="11" key="2">
    <citation type="journal article" date="2012" name="G3 (Bethesda)">
        <title>Pichia sorbitophila, an interspecies yeast hybrid reveals early steps of genome resolution following polyploidization.</title>
        <authorList>
            <person name="Leh Louis V."/>
            <person name="Despons L."/>
            <person name="Friedrich A."/>
            <person name="Martin T."/>
            <person name="Durrens P."/>
            <person name="Casaregola S."/>
            <person name="Neuveglise C."/>
            <person name="Fairhead C."/>
            <person name="Marck C."/>
            <person name="Cruz J.A."/>
            <person name="Straub M.L."/>
            <person name="Kugler V."/>
            <person name="Sacerdot C."/>
            <person name="Uzunov Z."/>
            <person name="Thierry A."/>
            <person name="Weiss S."/>
            <person name="Bleykasten C."/>
            <person name="De Montigny J."/>
            <person name="Jacques N."/>
            <person name="Jung P."/>
            <person name="Lemaire M."/>
            <person name="Mallet S."/>
            <person name="Morel G."/>
            <person name="Richard G.F."/>
            <person name="Sarkar A."/>
            <person name="Savel G."/>
            <person name="Schacherer J."/>
            <person name="Seret M.L."/>
            <person name="Talla E."/>
            <person name="Samson G."/>
            <person name="Jubin C."/>
            <person name="Poulain J."/>
            <person name="Vacherie B."/>
            <person name="Barbe V."/>
            <person name="Pelletier E."/>
            <person name="Sherman D.J."/>
            <person name="Westhof E."/>
            <person name="Weissenbach J."/>
            <person name="Baret P.V."/>
            <person name="Wincker P."/>
            <person name="Gaillardin C."/>
            <person name="Dujon B."/>
            <person name="Souciet J.L."/>
        </authorList>
    </citation>
    <scope>NUCLEOTIDE SEQUENCE [LARGE SCALE GENOMIC DNA]</scope>
    <source>
        <strain evidence="11">ATCC MYA-4447 / BCRC 22081 / CBS 7064 / NBRC 10061 / NRRL Y-12695</strain>
    </source>
</reference>
<comment type="cofactor">
    <cofactor evidence="2">
        <name>Mg(2+)</name>
        <dbReference type="ChEBI" id="CHEBI:18420"/>
    </cofactor>
</comment>
<gene>
    <name evidence="9" type="primary">Piso0_004264</name>
    <name evidence="9" type="ORF">GNLVRS01_PISO0K13056g</name>
    <name evidence="10" type="ORF">GNLVRS01_PISO0L13057g</name>
</gene>
<dbReference type="InterPro" id="IPR000086">
    <property type="entry name" value="NUDIX_hydrolase_dom"/>
</dbReference>
<evidence type="ECO:0000256" key="5">
    <source>
        <dbReference type="ARBA" id="ARBA00022842"/>
    </source>
</evidence>
<feature type="region of interest" description="Disordered" evidence="7">
    <location>
        <begin position="220"/>
        <end position="240"/>
    </location>
</feature>
<dbReference type="PROSITE" id="PS51462">
    <property type="entry name" value="NUDIX"/>
    <property type="match status" value="1"/>
</dbReference>
<name>G8YB15_PICSO</name>
<dbReference type="PANTHER" id="PTHR12992:SF24">
    <property type="entry name" value="PEROXISOMAL COENZYME A DIPHOSPHATASE NUDT7"/>
    <property type="match status" value="1"/>
</dbReference>
<keyword evidence="5" id="KW-0460">Magnesium</keyword>
<dbReference type="Gene3D" id="3.90.79.10">
    <property type="entry name" value="Nucleoside Triphosphate Pyrophosphohydrolase"/>
    <property type="match status" value="1"/>
</dbReference>
<dbReference type="eggNOG" id="KOG3069">
    <property type="taxonomic scope" value="Eukaryota"/>
</dbReference>
<keyword evidence="6" id="KW-0464">Manganese</keyword>
<evidence type="ECO:0000313" key="10">
    <source>
        <dbReference type="EMBL" id="CCE84710.1"/>
    </source>
</evidence>
<accession>G8YB15</accession>
<dbReference type="Pfam" id="PF00293">
    <property type="entry name" value="NUDIX"/>
    <property type="match status" value="1"/>
</dbReference>
<dbReference type="EMBL" id="FO082048">
    <property type="protein sequence ID" value="CCE84710.1"/>
    <property type="molecule type" value="Genomic_DNA"/>
</dbReference>
<dbReference type="Proteomes" id="UP000005222">
    <property type="component" value="Chromosome L"/>
</dbReference>
<dbReference type="AlphaFoldDB" id="G8YB15"/>
<feature type="compositionally biased region" description="Acidic residues" evidence="7">
    <location>
        <begin position="226"/>
        <end position="236"/>
    </location>
</feature>
<evidence type="ECO:0000313" key="11">
    <source>
        <dbReference type="Proteomes" id="UP000005222"/>
    </source>
</evidence>
<proteinExistence type="predicted"/>
<dbReference type="STRING" id="559304.G8YB15"/>
<dbReference type="Proteomes" id="UP000005222">
    <property type="component" value="Chromosome K"/>
</dbReference>
<keyword evidence="4" id="KW-0378">Hydrolase</keyword>
<comment type="cofactor">
    <cofactor evidence="1">
        <name>Mn(2+)</name>
        <dbReference type="ChEBI" id="CHEBI:29035"/>
    </cofactor>
</comment>
<dbReference type="InterPro" id="IPR045121">
    <property type="entry name" value="CoAse"/>
</dbReference>
<dbReference type="FunCoup" id="G8YB15">
    <property type="interactions" value="150"/>
</dbReference>
<evidence type="ECO:0000256" key="4">
    <source>
        <dbReference type="ARBA" id="ARBA00022801"/>
    </source>
</evidence>
<evidence type="ECO:0000256" key="2">
    <source>
        <dbReference type="ARBA" id="ARBA00001946"/>
    </source>
</evidence>
<dbReference type="GO" id="GO:0015938">
    <property type="term" value="P:coenzyme A catabolic process"/>
    <property type="evidence" value="ECO:0007669"/>
    <property type="project" value="TreeGrafter"/>
</dbReference>
<dbReference type="InParanoid" id="G8YB15"/>
<reference evidence="9" key="1">
    <citation type="submission" date="2011-10" db="EMBL/GenBank/DDBJ databases">
        <authorList>
            <person name="Genoscope - CEA"/>
        </authorList>
    </citation>
    <scope>NUCLEOTIDE SEQUENCE</scope>
</reference>
<keyword evidence="11" id="KW-1185">Reference proteome</keyword>
<dbReference type="SUPFAM" id="SSF55811">
    <property type="entry name" value="Nudix"/>
    <property type="match status" value="1"/>
</dbReference>
<dbReference type="PANTHER" id="PTHR12992">
    <property type="entry name" value="NUDIX HYDROLASE"/>
    <property type="match status" value="1"/>
</dbReference>
<protein>
    <submittedName>
        <fullName evidence="9">Piso0_004264 protein</fullName>
    </submittedName>
</protein>
<evidence type="ECO:0000256" key="6">
    <source>
        <dbReference type="ARBA" id="ARBA00023211"/>
    </source>
</evidence>
<dbReference type="InterPro" id="IPR015797">
    <property type="entry name" value="NUDIX_hydrolase-like_dom_sf"/>
</dbReference>
<evidence type="ECO:0000256" key="7">
    <source>
        <dbReference type="SAM" id="MobiDB-lite"/>
    </source>
</evidence>
<evidence type="ECO:0000256" key="3">
    <source>
        <dbReference type="ARBA" id="ARBA00022723"/>
    </source>
</evidence>
<organism evidence="9 11">
    <name type="scientific">Pichia sorbitophila (strain ATCC MYA-4447 / BCRC 22081 / CBS 7064 / NBRC 10061 / NRRL Y-12695)</name>
    <name type="common">Hybrid yeast</name>
    <dbReference type="NCBI Taxonomy" id="559304"/>
    <lineage>
        <taxon>Eukaryota</taxon>
        <taxon>Fungi</taxon>
        <taxon>Dikarya</taxon>
        <taxon>Ascomycota</taxon>
        <taxon>Saccharomycotina</taxon>
        <taxon>Pichiomycetes</taxon>
        <taxon>Debaryomycetaceae</taxon>
        <taxon>Millerozyma</taxon>
    </lineage>
</organism>
<feature type="domain" description="Nudix hydrolase" evidence="8">
    <location>
        <begin position="35"/>
        <end position="186"/>
    </location>
</feature>
<dbReference type="OrthoDB" id="206213at2759"/>